<dbReference type="InterPro" id="IPR048365">
    <property type="entry name" value="TNP-like_RNaseH_N"/>
</dbReference>
<proteinExistence type="predicted"/>
<dbReference type="Gene3D" id="6.20.210.20">
    <property type="entry name" value="THAP domain"/>
    <property type="match status" value="2"/>
</dbReference>
<evidence type="ECO:0000259" key="5">
    <source>
        <dbReference type="SMART" id="SM00980"/>
    </source>
</evidence>
<dbReference type="InterPro" id="IPR048367">
    <property type="entry name" value="TNP-like_RNaseH_C"/>
</dbReference>
<dbReference type="InterPro" id="IPR038441">
    <property type="entry name" value="THAP_Znf_sf"/>
</dbReference>
<dbReference type="PANTHER" id="PTHR47577">
    <property type="entry name" value="THAP DOMAIN-CONTAINING PROTEIN 6"/>
    <property type="match status" value="1"/>
</dbReference>
<keyword evidence="1" id="KW-0479">Metal-binding</keyword>
<keyword evidence="7" id="KW-1185">Reference proteome</keyword>
<reference evidence="6" key="2">
    <citation type="submission" date="2022-06" db="UniProtKB">
        <authorList>
            <consortium name="EnsemblMetazoa"/>
        </authorList>
    </citation>
    <scope>IDENTIFICATION</scope>
</reference>
<evidence type="ECO:0000256" key="1">
    <source>
        <dbReference type="ARBA" id="ARBA00022723"/>
    </source>
</evidence>
<keyword evidence="3" id="KW-0862">Zinc</keyword>
<accession>A0A8R2H6B3</accession>
<dbReference type="Pfam" id="PF05485">
    <property type="entry name" value="THAP"/>
    <property type="match status" value="2"/>
</dbReference>
<feature type="domain" description="THAP-type" evidence="5">
    <location>
        <begin position="4"/>
        <end position="64"/>
    </location>
</feature>
<keyword evidence="4" id="KW-0238">DNA-binding</keyword>
<evidence type="ECO:0000256" key="2">
    <source>
        <dbReference type="ARBA" id="ARBA00022771"/>
    </source>
</evidence>
<dbReference type="GO" id="GO:0008270">
    <property type="term" value="F:zinc ion binding"/>
    <property type="evidence" value="ECO:0007669"/>
    <property type="project" value="UniProtKB-KW"/>
</dbReference>
<reference evidence="7" key="1">
    <citation type="submission" date="2010-06" db="EMBL/GenBank/DDBJ databases">
        <authorList>
            <person name="Jiang H."/>
            <person name="Abraham K."/>
            <person name="Ali S."/>
            <person name="Alsbrooks S.L."/>
            <person name="Anim B.N."/>
            <person name="Anosike U.S."/>
            <person name="Attaway T."/>
            <person name="Bandaranaike D.P."/>
            <person name="Battles P.K."/>
            <person name="Bell S.N."/>
            <person name="Bell A.V."/>
            <person name="Beltran B."/>
            <person name="Bickham C."/>
            <person name="Bustamante Y."/>
            <person name="Caleb T."/>
            <person name="Canada A."/>
            <person name="Cardenas V."/>
            <person name="Carter K."/>
            <person name="Chacko J."/>
            <person name="Chandrabose M.N."/>
            <person name="Chavez D."/>
            <person name="Chavez A."/>
            <person name="Chen L."/>
            <person name="Chu H.-S."/>
            <person name="Claassen K.J."/>
            <person name="Cockrell R."/>
            <person name="Collins M."/>
            <person name="Cooper J.A."/>
            <person name="Cree A."/>
            <person name="Curry S.M."/>
            <person name="Da Y."/>
            <person name="Dao M.D."/>
            <person name="Das B."/>
            <person name="Davila M.-L."/>
            <person name="Davy-Carroll L."/>
            <person name="Denson S."/>
            <person name="Dinh H."/>
            <person name="Ebong V.E."/>
            <person name="Edwards J.R."/>
            <person name="Egan A."/>
            <person name="El-Daye J."/>
            <person name="Escobedo L."/>
            <person name="Fernandez S."/>
            <person name="Fernando P.R."/>
            <person name="Flagg N."/>
            <person name="Forbes L.D."/>
            <person name="Fowler R.G."/>
            <person name="Fu Q."/>
            <person name="Gabisi R.A."/>
            <person name="Ganer J."/>
            <person name="Garbino Pronczuk A."/>
            <person name="Garcia R.M."/>
            <person name="Garner T."/>
            <person name="Garrett T.E."/>
            <person name="Gonzalez D.A."/>
            <person name="Hamid H."/>
            <person name="Hawkins E.S."/>
            <person name="Hirani K."/>
            <person name="Hogues M.E."/>
            <person name="Hollins B."/>
            <person name="Hsiao C.-H."/>
            <person name="Jabil R."/>
            <person name="James M.L."/>
            <person name="Jhangiani S.N."/>
            <person name="Johnson B."/>
            <person name="Johnson Q."/>
            <person name="Joshi V."/>
            <person name="Kalu J.B."/>
            <person name="Kam C."/>
            <person name="Kashfia A."/>
            <person name="Keebler J."/>
            <person name="Kisamo H."/>
            <person name="Kovar C.L."/>
            <person name="Lago L.A."/>
            <person name="Lai C.-Y."/>
            <person name="Laidlaw J."/>
            <person name="Lara F."/>
            <person name="Le T.-K."/>
            <person name="Lee S.L."/>
            <person name="Legall F.H."/>
            <person name="Lemon S.J."/>
            <person name="Lewis L.R."/>
            <person name="Li B."/>
            <person name="Liu Y."/>
            <person name="Liu Y.-S."/>
            <person name="Lopez J."/>
            <person name="Lozado R.J."/>
            <person name="Lu J."/>
            <person name="Madu R.C."/>
            <person name="Maheshwari M."/>
            <person name="Maheshwari R."/>
            <person name="Malloy K."/>
            <person name="Martinez E."/>
            <person name="Mathew T."/>
            <person name="Mercado I.C."/>
            <person name="Mercado C."/>
            <person name="Meyer B."/>
            <person name="Montgomery K."/>
            <person name="Morgan M.B."/>
            <person name="Munidasa M."/>
            <person name="Nazareth L.V."/>
            <person name="Nelson J."/>
            <person name="Ng B.M."/>
            <person name="Nguyen N.B."/>
            <person name="Nguyen P.Q."/>
            <person name="Nguyen T."/>
            <person name="Obregon M."/>
            <person name="Okwuonu G.O."/>
            <person name="Onwere C.G."/>
            <person name="Orozco G."/>
            <person name="Parra A."/>
            <person name="Patel S."/>
            <person name="Patil S."/>
            <person name="Perez A."/>
            <person name="Perez Y."/>
            <person name="Pham C."/>
            <person name="Primus E.L."/>
            <person name="Pu L.-L."/>
            <person name="Puazo M."/>
            <person name="Qin X."/>
            <person name="Quiroz J.B."/>
            <person name="Reese J."/>
            <person name="Richards S."/>
            <person name="Rives C.M."/>
            <person name="Robberts R."/>
            <person name="Ruiz S.J."/>
            <person name="Ruiz M.J."/>
            <person name="Santibanez J."/>
            <person name="Schneider B.W."/>
            <person name="Sisson I."/>
            <person name="Smith M."/>
            <person name="Sodergren E."/>
            <person name="Song X.-Z."/>
            <person name="Song B.B."/>
            <person name="Summersgill H."/>
            <person name="Thelus R."/>
            <person name="Thornton R.D."/>
            <person name="Trejos Z.Y."/>
            <person name="Usmani K."/>
            <person name="Vattathil S."/>
            <person name="Villasana D."/>
            <person name="Walker D.L."/>
            <person name="Wang S."/>
            <person name="Wang K."/>
            <person name="White C.S."/>
            <person name="Williams A.C."/>
            <person name="Williamson J."/>
            <person name="Wilson K."/>
            <person name="Woghiren I.O."/>
            <person name="Woodworth J.R."/>
            <person name="Worley K.C."/>
            <person name="Wright R.A."/>
            <person name="Wu W."/>
            <person name="Young L."/>
            <person name="Zhang L."/>
            <person name="Zhang J."/>
            <person name="Zhu Y."/>
            <person name="Muzny D.M."/>
            <person name="Weinstock G."/>
            <person name="Gibbs R.A."/>
        </authorList>
    </citation>
    <scope>NUCLEOTIDE SEQUENCE [LARGE SCALE GENOMIC DNA]</scope>
    <source>
        <strain evidence="7">LSR1</strain>
    </source>
</reference>
<keyword evidence="2" id="KW-0863">Zinc-finger</keyword>
<dbReference type="AlphaFoldDB" id="A0A8R2H6B3"/>
<dbReference type="InterPro" id="IPR006612">
    <property type="entry name" value="THAP_Znf"/>
</dbReference>
<dbReference type="RefSeq" id="XP_016662455.1">
    <property type="nucleotide sequence ID" value="XM_016806966.1"/>
</dbReference>
<dbReference type="Pfam" id="PF21789">
    <property type="entry name" value="TNP-like_RNaseH_C"/>
    <property type="match status" value="1"/>
</dbReference>
<organism evidence="6 7">
    <name type="scientific">Acyrthosiphon pisum</name>
    <name type="common">Pea aphid</name>
    <dbReference type="NCBI Taxonomy" id="7029"/>
    <lineage>
        <taxon>Eukaryota</taxon>
        <taxon>Metazoa</taxon>
        <taxon>Ecdysozoa</taxon>
        <taxon>Arthropoda</taxon>
        <taxon>Hexapoda</taxon>
        <taxon>Insecta</taxon>
        <taxon>Pterygota</taxon>
        <taxon>Neoptera</taxon>
        <taxon>Paraneoptera</taxon>
        <taxon>Hemiptera</taxon>
        <taxon>Sternorrhyncha</taxon>
        <taxon>Aphidomorpha</taxon>
        <taxon>Aphidoidea</taxon>
        <taxon>Aphididae</taxon>
        <taxon>Macrosiphini</taxon>
        <taxon>Acyrthosiphon</taxon>
    </lineage>
</organism>
<dbReference type="Proteomes" id="UP000007819">
    <property type="component" value="Chromosome X"/>
</dbReference>
<dbReference type="PANTHER" id="PTHR47577:SF2">
    <property type="entry name" value="THAP DOMAIN CONTAINING 9"/>
    <property type="match status" value="1"/>
</dbReference>
<evidence type="ECO:0000256" key="3">
    <source>
        <dbReference type="ARBA" id="ARBA00022833"/>
    </source>
</evidence>
<evidence type="ECO:0000256" key="4">
    <source>
        <dbReference type="ARBA" id="ARBA00023125"/>
    </source>
</evidence>
<dbReference type="SUPFAM" id="SSF57716">
    <property type="entry name" value="Glucocorticoid receptor-like (DNA-binding domain)"/>
    <property type="match status" value="2"/>
</dbReference>
<protein>
    <recommendedName>
        <fullName evidence="5">THAP-type domain-containing protein</fullName>
    </recommendedName>
</protein>
<dbReference type="OrthoDB" id="6626861at2759"/>
<dbReference type="GO" id="GO:0003677">
    <property type="term" value="F:DNA binding"/>
    <property type="evidence" value="ECO:0007669"/>
    <property type="project" value="UniProtKB-KW"/>
</dbReference>
<evidence type="ECO:0000313" key="7">
    <source>
        <dbReference type="Proteomes" id="UP000007819"/>
    </source>
</evidence>
<name>A0A8R2H6B3_ACYPI</name>
<dbReference type="KEGG" id="api:107884563"/>
<dbReference type="SMART" id="SM00980">
    <property type="entry name" value="THAP"/>
    <property type="match status" value="2"/>
</dbReference>
<feature type="domain" description="THAP-type" evidence="5">
    <location>
        <begin position="66"/>
        <end position="147"/>
    </location>
</feature>
<evidence type="ECO:0000313" key="6">
    <source>
        <dbReference type="EnsemblMetazoa" id="XP_016662455.1"/>
    </source>
</evidence>
<dbReference type="EnsemblMetazoa" id="XM_016806966.1">
    <property type="protein sequence ID" value="XP_016662455.1"/>
    <property type="gene ID" value="LOC107884563"/>
</dbReference>
<sequence length="834" mass="94079">MVSNKCCVPGCSKSAASKFGVPENMMNVWENIIGCPLNRNSRVCANHFKPSDITSTWESGNGSSQISCCVPGCSKSAASKFGVSENMMNVWENIIGCPLNRNSRVCANHFKPSDITSTWESGNGSSQSRKPRLKSGVIPINNLSDEVNKTMTMLNEHNYFKVNLNDEFEPPLAKRARIELSDSVIESISEVVIQDNILINDESSISLPMNWFCDVTTNNGSVIAKTYFTLSPFQIYNKRIVEKRLVILKDSEPTLYLNEKQIKLSQVGINNYDETLNVEYMLNILAKVNVCRGVKTDKNVKTSFGSQFIEFNGHWRHANCLNIIEDGASKSDYQKKGILLLDEVYLRSSISVNSRTLSYSGLEDFGGELPSRDTEKADHGLVFMWSSLADSFTQPIAVFASKGPVKGMDLTKLVVKAIMLLENAGAQVLGLTTDGASTNRTMWNNSGISGKIGNTNNSFCNPFDETRKLDPSKPFVKWEHFSEVYRLDENKLGKVCPKITRNHIYLTNLSKIKVKFATQILENAMKWLDSWESKVIDGLISSNEFLTQQTADGLRVTIKSSIELSKYLLDSCNFSFVLTAKMNQDKLEKFFGIIRQVSGPNDHPSTPTFLQLYRMLTVSSLIKPPKSGNCTIDEVQKPVLDICDFKNLISNESLREEKIKNMKSKLDLIIEDKNWDCEDIFLEHDYTKSSVFECVVYYLGGYLARRLCKKSKCEVCIKNLKNDGNLGMESELVNLKSKGFLTHPSGNLYKILKVLETCFCKHASAGDVFENTYNEFFLHVTSLTFSCSIHKYEMITDIFTIYITMRMRQFTYIENQKLNKINRAKKKLSKLVSS</sequence>
<dbReference type="GeneID" id="107884563"/>
<dbReference type="Pfam" id="PF21787">
    <property type="entry name" value="TNP-like_RNaseH_N"/>
    <property type="match status" value="1"/>
</dbReference>